<dbReference type="GO" id="GO:0005737">
    <property type="term" value="C:cytoplasm"/>
    <property type="evidence" value="ECO:0007669"/>
    <property type="project" value="TreeGrafter"/>
</dbReference>
<keyword evidence="4" id="KW-1185">Reference proteome</keyword>
<dbReference type="InterPro" id="IPR036956">
    <property type="entry name" value="Impact_N_sf"/>
</dbReference>
<dbReference type="Pfam" id="PF01205">
    <property type="entry name" value="Impact_N"/>
    <property type="match status" value="1"/>
</dbReference>
<dbReference type="InterPro" id="IPR001498">
    <property type="entry name" value="Impact_N"/>
</dbReference>
<proteinExistence type="inferred from homology"/>
<dbReference type="EMBL" id="JAKELO010000002">
    <property type="protein sequence ID" value="MDE4907380.1"/>
    <property type="molecule type" value="Genomic_DNA"/>
</dbReference>
<dbReference type="PANTHER" id="PTHR16301:SF20">
    <property type="entry name" value="IMPACT FAMILY MEMBER YIGZ"/>
    <property type="match status" value="1"/>
</dbReference>
<evidence type="ECO:0000259" key="2">
    <source>
        <dbReference type="Pfam" id="PF01205"/>
    </source>
</evidence>
<dbReference type="Gene3D" id="3.30.230.30">
    <property type="entry name" value="Impact, N-terminal domain"/>
    <property type="match status" value="1"/>
</dbReference>
<evidence type="ECO:0000313" key="4">
    <source>
        <dbReference type="Proteomes" id="UP001143747"/>
    </source>
</evidence>
<accession>A0A9Q4KUC4</accession>
<protein>
    <submittedName>
        <fullName evidence="3">YigZ family protein</fullName>
    </submittedName>
</protein>
<dbReference type="InterPro" id="IPR023582">
    <property type="entry name" value="Impact"/>
</dbReference>
<dbReference type="AlphaFoldDB" id="A0A9Q4KUC4"/>
<dbReference type="PANTHER" id="PTHR16301">
    <property type="entry name" value="IMPACT-RELATED"/>
    <property type="match status" value="1"/>
</dbReference>
<gene>
    <name evidence="3" type="ORF">L0665_01935</name>
</gene>
<dbReference type="GO" id="GO:0006446">
    <property type="term" value="P:regulation of translational initiation"/>
    <property type="evidence" value="ECO:0007669"/>
    <property type="project" value="TreeGrafter"/>
</dbReference>
<dbReference type="InterPro" id="IPR020568">
    <property type="entry name" value="Ribosomal_Su5_D2-typ_SF"/>
</dbReference>
<comment type="caution">
    <text evidence="3">The sequence shown here is derived from an EMBL/GenBank/DDBJ whole genome shotgun (WGS) entry which is preliminary data.</text>
</comment>
<dbReference type="RefSeq" id="WP_274924035.1">
    <property type="nucleotide sequence ID" value="NZ_JAKELO010000002.1"/>
</dbReference>
<organism evidence="3 4">
    <name type="scientific">Methanogenium marinum</name>
    <dbReference type="NCBI Taxonomy" id="348610"/>
    <lineage>
        <taxon>Archaea</taxon>
        <taxon>Methanobacteriati</taxon>
        <taxon>Methanobacteriota</taxon>
        <taxon>Stenosarchaea group</taxon>
        <taxon>Methanomicrobia</taxon>
        <taxon>Methanomicrobiales</taxon>
        <taxon>Methanomicrobiaceae</taxon>
        <taxon>Methanogenium</taxon>
    </lineage>
</organism>
<name>A0A9Q4KUC4_9EURY</name>
<comment type="similarity">
    <text evidence="1">Belongs to the IMPACT family.</text>
</comment>
<evidence type="ECO:0000313" key="3">
    <source>
        <dbReference type="EMBL" id="MDE4907380.1"/>
    </source>
</evidence>
<reference evidence="3" key="1">
    <citation type="submission" date="2022-01" db="EMBL/GenBank/DDBJ databases">
        <title>Draft genome of Methanogenium marinum DSM 15558.</title>
        <authorList>
            <person name="Chen S.-C."/>
            <person name="You Y.-T."/>
        </authorList>
    </citation>
    <scope>NUCLEOTIDE SEQUENCE</scope>
    <source>
        <strain evidence="3">DSM 15558</strain>
    </source>
</reference>
<evidence type="ECO:0000256" key="1">
    <source>
        <dbReference type="ARBA" id="ARBA00007665"/>
    </source>
</evidence>
<feature type="domain" description="Impact N-terminal" evidence="2">
    <location>
        <begin position="13"/>
        <end position="118"/>
    </location>
</feature>
<dbReference type="Proteomes" id="UP001143747">
    <property type="component" value="Unassembled WGS sequence"/>
</dbReference>
<sequence length="126" mass="14006">MWEEEGAVLLVVKKSRFYAHLYRITSVEDIADVREMHRKKYRKAAHHCYAARLNLPEGLLEPFGSDGEVGRPGMVLLYLLQREELASHMIVVSRIFGGIKLGPGNVSRAFRDAAAEAVAVAAAGRE</sequence>
<dbReference type="SUPFAM" id="SSF54211">
    <property type="entry name" value="Ribosomal protein S5 domain 2-like"/>
    <property type="match status" value="1"/>
</dbReference>